<gene>
    <name evidence="4" type="ORF">N7505_001358</name>
</gene>
<evidence type="ECO:0000256" key="2">
    <source>
        <dbReference type="ARBA" id="ARBA00023043"/>
    </source>
</evidence>
<protein>
    <submittedName>
        <fullName evidence="4">Serine/threonine-protein kinase ripk4</fullName>
    </submittedName>
</protein>
<organism evidence="4 5">
    <name type="scientific">Penicillium chrysogenum</name>
    <name type="common">Penicillium notatum</name>
    <dbReference type="NCBI Taxonomy" id="5076"/>
    <lineage>
        <taxon>Eukaryota</taxon>
        <taxon>Fungi</taxon>
        <taxon>Dikarya</taxon>
        <taxon>Ascomycota</taxon>
        <taxon>Pezizomycotina</taxon>
        <taxon>Eurotiomycetes</taxon>
        <taxon>Eurotiomycetidae</taxon>
        <taxon>Eurotiales</taxon>
        <taxon>Aspergillaceae</taxon>
        <taxon>Penicillium</taxon>
        <taxon>Penicillium chrysogenum species complex</taxon>
    </lineage>
</organism>
<keyword evidence="4" id="KW-0418">Kinase</keyword>
<dbReference type="PANTHER" id="PTHR24198">
    <property type="entry name" value="ANKYRIN REPEAT AND PROTEIN KINASE DOMAIN-CONTAINING PROTEIN"/>
    <property type="match status" value="1"/>
</dbReference>
<dbReference type="Gene3D" id="1.25.40.20">
    <property type="entry name" value="Ankyrin repeat-containing domain"/>
    <property type="match status" value="1"/>
</dbReference>
<feature type="repeat" description="ANK" evidence="3">
    <location>
        <begin position="13"/>
        <end position="46"/>
    </location>
</feature>
<dbReference type="GO" id="GO:0016301">
    <property type="term" value="F:kinase activity"/>
    <property type="evidence" value="ECO:0007669"/>
    <property type="project" value="UniProtKB-KW"/>
</dbReference>
<dbReference type="InterPro" id="IPR002110">
    <property type="entry name" value="Ankyrin_rpt"/>
</dbReference>
<sequence length="74" mass="8399">MRSDVIVHCHDHDGWTPLPRAAYAGHEEVVKLLLRETGIDADCKDSFARSPLIWAAKEGHGMVLELLALRMMWM</sequence>
<keyword evidence="5" id="KW-1185">Reference proteome</keyword>
<keyword evidence="4" id="KW-0808">Transferase</keyword>
<dbReference type="PANTHER" id="PTHR24198:SF165">
    <property type="entry name" value="ANKYRIN REPEAT-CONTAINING PROTEIN-RELATED"/>
    <property type="match status" value="1"/>
</dbReference>
<dbReference type="EMBL" id="JAPVEB010000001">
    <property type="protein sequence ID" value="KAJ5283378.1"/>
    <property type="molecule type" value="Genomic_DNA"/>
</dbReference>
<dbReference type="PROSITE" id="PS50297">
    <property type="entry name" value="ANK_REP_REGION"/>
    <property type="match status" value="1"/>
</dbReference>
<comment type="caution">
    <text evidence="4">The sequence shown here is derived from an EMBL/GenBank/DDBJ whole genome shotgun (WGS) entry which is preliminary data.</text>
</comment>
<evidence type="ECO:0000256" key="1">
    <source>
        <dbReference type="ARBA" id="ARBA00022737"/>
    </source>
</evidence>
<dbReference type="Pfam" id="PF12796">
    <property type="entry name" value="Ank_2"/>
    <property type="match status" value="1"/>
</dbReference>
<dbReference type="Proteomes" id="UP001220256">
    <property type="component" value="Unassembled WGS sequence"/>
</dbReference>
<proteinExistence type="predicted"/>
<dbReference type="PROSITE" id="PS50088">
    <property type="entry name" value="ANK_REPEAT"/>
    <property type="match status" value="1"/>
</dbReference>
<keyword evidence="1" id="KW-0677">Repeat</keyword>
<name>A0ABQ8WWF5_PENCH</name>
<evidence type="ECO:0000256" key="3">
    <source>
        <dbReference type="PROSITE-ProRule" id="PRU00023"/>
    </source>
</evidence>
<dbReference type="InterPro" id="IPR036770">
    <property type="entry name" value="Ankyrin_rpt-contain_sf"/>
</dbReference>
<evidence type="ECO:0000313" key="4">
    <source>
        <dbReference type="EMBL" id="KAJ5283378.1"/>
    </source>
</evidence>
<accession>A0ABQ8WWF5</accession>
<reference evidence="4 5" key="1">
    <citation type="journal article" date="2023" name="IMA Fungus">
        <title>Comparative genomic study of the Penicillium genus elucidates a diverse pangenome and 15 lateral gene transfer events.</title>
        <authorList>
            <person name="Petersen C."/>
            <person name="Sorensen T."/>
            <person name="Nielsen M.R."/>
            <person name="Sondergaard T.E."/>
            <person name="Sorensen J.L."/>
            <person name="Fitzpatrick D.A."/>
            <person name="Frisvad J.C."/>
            <person name="Nielsen K.L."/>
        </authorList>
    </citation>
    <scope>NUCLEOTIDE SEQUENCE [LARGE SCALE GENOMIC DNA]</scope>
    <source>
        <strain evidence="4 5">IBT 3361</strain>
    </source>
</reference>
<keyword evidence="2 3" id="KW-0040">ANK repeat</keyword>
<dbReference type="SUPFAM" id="SSF48403">
    <property type="entry name" value="Ankyrin repeat"/>
    <property type="match status" value="1"/>
</dbReference>
<evidence type="ECO:0000313" key="5">
    <source>
        <dbReference type="Proteomes" id="UP001220256"/>
    </source>
</evidence>